<evidence type="ECO:0000313" key="2">
    <source>
        <dbReference type="Proteomes" id="UP000037696"/>
    </source>
</evidence>
<name>A0A0M8NWM5_9EURO</name>
<sequence length="23" mass="2715">ERNLTILNYMGKMADIENSNFLK</sequence>
<dbReference type="Proteomes" id="UP000037696">
    <property type="component" value="Unassembled WGS sequence"/>
</dbReference>
<proteinExistence type="predicted"/>
<protein>
    <submittedName>
        <fullName evidence="1">Uncharacterized protein</fullName>
    </submittedName>
</protein>
<feature type="non-terminal residue" evidence="1">
    <location>
        <position position="1"/>
    </location>
</feature>
<dbReference type="EMBL" id="LHQQ01000468">
    <property type="protein sequence ID" value="KOS36394.1"/>
    <property type="molecule type" value="Genomic_DNA"/>
</dbReference>
<keyword evidence="2" id="KW-1185">Reference proteome</keyword>
<evidence type="ECO:0000313" key="1">
    <source>
        <dbReference type="EMBL" id="KOS36394.1"/>
    </source>
</evidence>
<dbReference type="AlphaFoldDB" id="A0A0M8NWM5"/>
<comment type="caution">
    <text evidence="1">The sequence shown here is derived from an EMBL/GenBank/DDBJ whole genome shotgun (WGS) entry which is preliminary data.</text>
</comment>
<organism evidence="1 2">
    <name type="scientific">Penicillium nordicum</name>
    <dbReference type="NCBI Taxonomy" id="229535"/>
    <lineage>
        <taxon>Eukaryota</taxon>
        <taxon>Fungi</taxon>
        <taxon>Dikarya</taxon>
        <taxon>Ascomycota</taxon>
        <taxon>Pezizomycotina</taxon>
        <taxon>Eurotiomycetes</taxon>
        <taxon>Eurotiomycetidae</taxon>
        <taxon>Eurotiales</taxon>
        <taxon>Aspergillaceae</taxon>
        <taxon>Penicillium</taxon>
    </lineage>
</organism>
<reference evidence="1 2" key="1">
    <citation type="submission" date="2015-08" db="EMBL/GenBank/DDBJ databases">
        <title>Genome sequencing of Penicillium nordicum.</title>
        <authorList>
            <person name="Nguyen H.D."/>
            <person name="Seifert K.A."/>
        </authorList>
    </citation>
    <scope>NUCLEOTIDE SEQUENCE [LARGE SCALE GENOMIC DNA]</scope>
    <source>
        <strain evidence="1 2">DAOMC 185683</strain>
    </source>
</reference>
<gene>
    <name evidence="1" type="ORF">ACN38_g12866</name>
</gene>
<accession>A0A0M8NWM5</accession>